<feature type="signal peptide" evidence="1">
    <location>
        <begin position="1"/>
        <end position="32"/>
    </location>
</feature>
<keyword evidence="3" id="KW-1185">Reference proteome</keyword>
<dbReference type="InterPro" id="IPR036365">
    <property type="entry name" value="PGBD-like_sf"/>
</dbReference>
<sequence length="201" mass="21362">MTIRTAHGRLATAALGALAATTLAISATPASAAASDGYVRGAGSIYDDFGDEGTLSTSSYATSNLACFWQNVLYAEGAIESNGTVVDRSDIDGVFGANSKAATKSLQKRWGLADDGLVGEKTFGELDEKRVHLPDVDGGVYSGKLQYIGTSSEGQITARYHGKLKSFAMYRAGDDGRWSFVSLRNDNGSIYPMRYNSRTCQ</sequence>
<dbReference type="InterPro" id="IPR036366">
    <property type="entry name" value="PGBDSf"/>
</dbReference>
<feature type="chain" id="PRO_5045572228" description="Peptidoglycan binding-like domain-containing protein" evidence="1">
    <location>
        <begin position="33"/>
        <end position="201"/>
    </location>
</feature>
<protein>
    <recommendedName>
        <fullName evidence="4">Peptidoglycan binding-like domain-containing protein</fullName>
    </recommendedName>
</protein>
<dbReference type="Proteomes" id="UP001271723">
    <property type="component" value="Unassembled WGS sequence"/>
</dbReference>
<evidence type="ECO:0000313" key="3">
    <source>
        <dbReference type="Proteomes" id="UP001271723"/>
    </source>
</evidence>
<gene>
    <name evidence="2" type="ORF">PV517_18120</name>
</gene>
<dbReference type="Gene3D" id="1.10.101.10">
    <property type="entry name" value="PGBD-like superfamily/PGBD"/>
    <property type="match status" value="1"/>
</dbReference>
<name>A0ABU4L4R6_9ACTN</name>
<reference evidence="2 3" key="1">
    <citation type="journal article" date="2023" name="Microb. Genom.">
        <title>Mesoterricola silvestris gen. nov., sp. nov., Mesoterricola sediminis sp. nov., Geothrix oryzae sp. nov., Geothrix edaphica sp. nov., Geothrix rubra sp. nov., and Geothrix limicola sp. nov., six novel members of Acidobacteriota isolated from soils.</title>
        <authorList>
            <person name="Weisberg A.J."/>
            <person name="Pearce E."/>
            <person name="Kramer C.G."/>
            <person name="Chang J.H."/>
            <person name="Clarke C.R."/>
        </authorList>
    </citation>
    <scope>NUCLEOTIDE SEQUENCE [LARGE SCALE GENOMIC DNA]</scope>
    <source>
        <strain evidence="2 3">NRRL_B-2795</strain>
    </source>
</reference>
<dbReference type="SUPFAM" id="SSF47090">
    <property type="entry name" value="PGBD-like"/>
    <property type="match status" value="1"/>
</dbReference>
<dbReference type="RefSeq" id="WP_107473655.1">
    <property type="nucleotide sequence ID" value="NZ_JAGJBZ010000002.1"/>
</dbReference>
<dbReference type="EMBL" id="JARAVY010000006">
    <property type="protein sequence ID" value="MDX2910608.1"/>
    <property type="molecule type" value="Genomic_DNA"/>
</dbReference>
<evidence type="ECO:0008006" key="4">
    <source>
        <dbReference type="Google" id="ProtNLM"/>
    </source>
</evidence>
<evidence type="ECO:0000256" key="1">
    <source>
        <dbReference type="SAM" id="SignalP"/>
    </source>
</evidence>
<organism evidence="2 3">
    <name type="scientific">Streptomyces griseiscabiei</name>
    <dbReference type="NCBI Taxonomy" id="2993540"/>
    <lineage>
        <taxon>Bacteria</taxon>
        <taxon>Bacillati</taxon>
        <taxon>Actinomycetota</taxon>
        <taxon>Actinomycetes</taxon>
        <taxon>Kitasatosporales</taxon>
        <taxon>Streptomycetaceae</taxon>
        <taxon>Streptomyces</taxon>
    </lineage>
</organism>
<keyword evidence="1" id="KW-0732">Signal</keyword>
<proteinExistence type="predicted"/>
<comment type="caution">
    <text evidence="2">The sequence shown here is derived from an EMBL/GenBank/DDBJ whole genome shotgun (WGS) entry which is preliminary data.</text>
</comment>
<evidence type="ECO:0000313" key="2">
    <source>
        <dbReference type="EMBL" id="MDX2910608.1"/>
    </source>
</evidence>
<accession>A0ABU4L4R6</accession>